<evidence type="ECO:0000313" key="1">
    <source>
        <dbReference type="EMBL" id="KAJ2793327.1"/>
    </source>
</evidence>
<feature type="non-terminal residue" evidence="1">
    <location>
        <position position="1"/>
    </location>
</feature>
<keyword evidence="1" id="KW-0413">Isomerase</keyword>
<name>A0ACC1KQS8_9FUNG</name>
<dbReference type="Proteomes" id="UP001140087">
    <property type="component" value="Unassembled WGS sequence"/>
</dbReference>
<sequence length="472" mass="51145">AMLNKWMVAGEKGGALIKDFRYNASTLTVDIIVVLTAEQMRAATQAGLDKHFRLSSTIPTTNMVCFDREGRLRRYQSAEEIVEDFYALRLRYYQLRKESMADKLGRDLQVADNRARFVTEIIQKKLTVNNRKRADITKDLRDRGYMPMPKTAKPVVAGDPDAEQAADADADGGAGGGSTEYDYLLSMPIWNLTTEKVDKLLKEKDAIQRQLEVLLARTPTDIWSEDLDEIERQWQLMVDEYEQRLLDDEENRRNQGAGGKGKARARKPAASKRKIELVAKDEAAAAQTPPAKIAKTVAARGGAAKARAPVKKEEPDTKPSAASTPTAVETAAPTPAPAPAATLGSDLDDSDEDVSALIFKAAAKKRTLTKQTTLGGMLAPKPAPAAAPKPVLAAVAKPKPAPKKRPGRQAVADSSDEDNDDDGGGGDFGDSESDADTAPPPPRQTTARRAAATRKPVYLDVSDGSDGDFEMD</sequence>
<organism evidence="1 2">
    <name type="scientific">Coemansia helicoidea</name>
    <dbReference type="NCBI Taxonomy" id="1286919"/>
    <lineage>
        <taxon>Eukaryota</taxon>
        <taxon>Fungi</taxon>
        <taxon>Fungi incertae sedis</taxon>
        <taxon>Zoopagomycota</taxon>
        <taxon>Kickxellomycotina</taxon>
        <taxon>Kickxellomycetes</taxon>
        <taxon>Kickxellales</taxon>
        <taxon>Kickxellaceae</taxon>
        <taxon>Coemansia</taxon>
    </lineage>
</organism>
<evidence type="ECO:0000313" key="2">
    <source>
        <dbReference type="Proteomes" id="UP001140087"/>
    </source>
</evidence>
<proteinExistence type="predicted"/>
<protein>
    <submittedName>
        <fullName evidence="1">DNA topoisomerase 2</fullName>
        <ecNumber evidence="1">5.6.2.2</ecNumber>
    </submittedName>
</protein>
<dbReference type="EC" id="5.6.2.2" evidence="1"/>
<keyword evidence="2" id="KW-1185">Reference proteome</keyword>
<comment type="caution">
    <text evidence="1">The sequence shown here is derived from an EMBL/GenBank/DDBJ whole genome shotgun (WGS) entry which is preliminary data.</text>
</comment>
<gene>
    <name evidence="1" type="primary">TOP2_1</name>
    <name evidence="1" type="ORF">H4R21_005942</name>
</gene>
<dbReference type="EMBL" id="JANBUN010002918">
    <property type="protein sequence ID" value="KAJ2793327.1"/>
    <property type="molecule type" value="Genomic_DNA"/>
</dbReference>
<reference evidence="1" key="1">
    <citation type="submission" date="2022-07" db="EMBL/GenBank/DDBJ databases">
        <title>Phylogenomic reconstructions and comparative analyses of Kickxellomycotina fungi.</title>
        <authorList>
            <person name="Reynolds N.K."/>
            <person name="Stajich J.E."/>
            <person name="Barry K."/>
            <person name="Grigoriev I.V."/>
            <person name="Crous P."/>
            <person name="Smith M.E."/>
        </authorList>
    </citation>
    <scope>NUCLEOTIDE SEQUENCE</scope>
    <source>
        <strain evidence="1">BCRC 34780</strain>
    </source>
</reference>
<accession>A0ACC1KQS8</accession>